<comment type="caution">
    <text evidence="1">The sequence shown here is derived from an EMBL/GenBank/DDBJ whole genome shotgun (WGS) entry which is preliminary data.</text>
</comment>
<reference evidence="1" key="1">
    <citation type="submission" date="2020-05" db="EMBL/GenBank/DDBJ databases">
        <title>Large-scale comparative analyses of tick genomes elucidate their genetic diversity and vector capacities.</title>
        <authorList>
            <person name="Jia N."/>
            <person name="Wang J."/>
            <person name="Shi W."/>
            <person name="Du L."/>
            <person name="Sun Y."/>
            <person name="Zhan W."/>
            <person name="Jiang J."/>
            <person name="Wang Q."/>
            <person name="Zhang B."/>
            <person name="Ji P."/>
            <person name="Sakyi L.B."/>
            <person name="Cui X."/>
            <person name="Yuan T."/>
            <person name="Jiang B."/>
            <person name="Yang W."/>
            <person name="Lam T.T.-Y."/>
            <person name="Chang Q."/>
            <person name="Ding S."/>
            <person name="Wang X."/>
            <person name="Zhu J."/>
            <person name="Ruan X."/>
            <person name="Zhao L."/>
            <person name="Wei J."/>
            <person name="Que T."/>
            <person name="Du C."/>
            <person name="Cheng J."/>
            <person name="Dai P."/>
            <person name="Han X."/>
            <person name="Huang E."/>
            <person name="Gao Y."/>
            <person name="Liu J."/>
            <person name="Shao H."/>
            <person name="Ye R."/>
            <person name="Li L."/>
            <person name="Wei W."/>
            <person name="Wang X."/>
            <person name="Wang C."/>
            <person name="Yang T."/>
            <person name="Huo Q."/>
            <person name="Li W."/>
            <person name="Guo W."/>
            <person name="Chen H."/>
            <person name="Zhou L."/>
            <person name="Ni X."/>
            <person name="Tian J."/>
            <person name="Zhou Y."/>
            <person name="Sheng Y."/>
            <person name="Liu T."/>
            <person name="Pan Y."/>
            <person name="Xia L."/>
            <person name="Li J."/>
            <person name="Zhao F."/>
            <person name="Cao W."/>
        </authorList>
    </citation>
    <scope>NUCLEOTIDE SEQUENCE</scope>
    <source>
        <strain evidence="1">Hyas-2018</strain>
    </source>
</reference>
<dbReference type="Proteomes" id="UP000821845">
    <property type="component" value="Chromosome 8"/>
</dbReference>
<accession>A0ACB7RPS3</accession>
<keyword evidence="2" id="KW-1185">Reference proteome</keyword>
<protein>
    <submittedName>
        <fullName evidence="1">Uncharacterized protein</fullName>
    </submittedName>
</protein>
<evidence type="ECO:0000313" key="2">
    <source>
        <dbReference type="Proteomes" id="UP000821845"/>
    </source>
</evidence>
<name>A0ACB7RPS3_HYAAI</name>
<evidence type="ECO:0000313" key="1">
    <source>
        <dbReference type="EMBL" id="KAH6923817.1"/>
    </source>
</evidence>
<sequence length="322" mass="36056">MTYLESEFDITTRISKLTGLYLVAKAPDEEGLRFENRWSSCQAVYGIVLNSICTVFEISLLIFILYNEFSERVFSVAVFNILLVALYIKVSTGIAMYVLFGTKFVSILNDMARFEELIGYQPVSATYSCFSVRKLRAAARWLMITACVMSRYAMYEELSDTPATAASAAVSSVWSMVSAFIVYIASAEAHSLARLIYRVLSEYARHLSALALFATRIDGVADLPKNGYALLQDVRLKYLKLGHIARRLNEILQFSTFLSVTLSMVLLCTSVYIITHPGESLKKLVFSACYCVYIAFELYEMVLASTNLKDQVSDATSTNLCT</sequence>
<dbReference type="EMBL" id="CM023488">
    <property type="protein sequence ID" value="KAH6923817.1"/>
    <property type="molecule type" value="Genomic_DNA"/>
</dbReference>
<organism evidence="1 2">
    <name type="scientific">Hyalomma asiaticum</name>
    <name type="common">Tick</name>
    <dbReference type="NCBI Taxonomy" id="266040"/>
    <lineage>
        <taxon>Eukaryota</taxon>
        <taxon>Metazoa</taxon>
        <taxon>Ecdysozoa</taxon>
        <taxon>Arthropoda</taxon>
        <taxon>Chelicerata</taxon>
        <taxon>Arachnida</taxon>
        <taxon>Acari</taxon>
        <taxon>Parasitiformes</taxon>
        <taxon>Ixodida</taxon>
        <taxon>Ixodoidea</taxon>
        <taxon>Ixodidae</taxon>
        <taxon>Hyalomminae</taxon>
        <taxon>Hyalomma</taxon>
    </lineage>
</organism>
<proteinExistence type="predicted"/>
<gene>
    <name evidence="1" type="ORF">HPB50_007537</name>
</gene>